<dbReference type="KEGG" id="vqi:CCZ37_15865"/>
<dbReference type="AlphaFoldDB" id="A0A223N305"/>
<gene>
    <name evidence="1" type="ORF">CCZ37_15865</name>
</gene>
<protein>
    <submittedName>
        <fullName evidence="1">Uncharacterized protein</fullName>
    </submittedName>
</protein>
<evidence type="ECO:0000313" key="1">
    <source>
        <dbReference type="EMBL" id="ASU24036.1"/>
    </source>
</evidence>
<sequence>MELIEKKFRDTPFGHKKYLKRLNDYISYLIENGRILEAKYFFNEMQEAKPNHIKTIVQGYELAIKTFDNNSVVLFDRALYESKQDEEKLLTLRLKYYYSVNNEKLFASLVEYLLFERVVKPKTFHLIGELVITQNSYKPIATLIRYLKSNGKVLHKQVEGQVRRIVMQKLVDTLVESSK</sequence>
<organism evidence="1 2">
    <name type="scientific">Vibrio qinghaiensis</name>
    <dbReference type="NCBI Taxonomy" id="2025808"/>
    <lineage>
        <taxon>Bacteria</taxon>
        <taxon>Pseudomonadati</taxon>
        <taxon>Pseudomonadota</taxon>
        <taxon>Gammaproteobacteria</taxon>
        <taxon>Vibrionales</taxon>
        <taxon>Vibrionaceae</taxon>
        <taxon>Vibrio</taxon>
    </lineage>
</organism>
<dbReference type="Proteomes" id="UP000215148">
    <property type="component" value="Chromosome 2"/>
</dbReference>
<name>A0A223N305_9VIBR</name>
<evidence type="ECO:0000313" key="2">
    <source>
        <dbReference type="Proteomes" id="UP000215148"/>
    </source>
</evidence>
<dbReference type="EMBL" id="CP022742">
    <property type="protein sequence ID" value="ASU24036.1"/>
    <property type="molecule type" value="Genomic_DNA"/>
</dbReference>
<dbReference type="RefSeq" id="WP_094501475.1">
    <property type="nucleotide sequence ID" value="NZ_CAWNHI010000002.1"/>
</dbReference>
<accession>A0A223N305</accession>
<reference evidence="1 2" key="1">
    <citation type="submission" date="2017-08" db="EMBL/GenBank/DDBJ databases">
        <title>The Vibrio qinghaiensis sp.-Q67 is a luminous bacteria isolated firstly from Qinghai lake, Qinghai province, China, which has been proved to be very sensitive to detect environmental and food pollutants. Therefore, complete genome analysis of V. qinghaiensis sp.-Q67 highlights the potential application of this strain on detection of hazards in the contaminated environments.</title>
        <authorList>
            <person name="Gong L."/>
        </authorList>
    </citation>
    <scope>NUCLEOTIDE SEQUENCE [LARGE SCALE GENOMIC DNA]</scope>
    <source>
        <strain evidence="1 2">Q67</strain>
    </source>
</reference>
<keyword evidence="2" id="KW-1185">Reference proteome</keyword>
<proteinExistence type="predicted"/>